<feature type="compositionally biased region" description="Pro residues" evidence="1">
    <location>
        <begin position="1"/>
        <end position="10"/>
    </location>
</feature>
<protein>
    <submittedName>
        <fullName evidence="2">DUF5131 family protein</fullName>
    </submittedName>
</protein>
<dbReference type="AlphaFoldDB" id="A0A4S1WTT7"/>
<dbReference type="InterPro" id="IPR011101">
    <property type="entry name" value="DUF5131"/>
</dbReference>
<dbReference type="Proteomes" id="UP000309848">
    <property type="component" value="Unassembled WGS sequence"/>
</dbReference>
<dbReference type="OrthoDB" id="9787478at2"/>
<feature type="region of interest" description="Disordered" evidence="1">
    <location>
        <begin position="1"/>
        <end position="27"/>
    </location>
</feature>
<sequence>MVRPRPPGAQPPRWRLARRSRDDPRYRVPRRARLRRRTPRLCRAAPALADAADADPVDPGGAGFGAGECRARAGSRTMTESKIEWTDRSDWNPVRGCTRVSPGCGGPGPHGGCYAEVIAGRFSDPGQAFHGFAQRTSAGGRWTGRVELMHERLTLPLGWRKPSVIFANSTSDFFHENLSLLDVAQIFGVAIAAHHLRGQPTHWFNEFGRLYAIGDPAATGAGVKRYGKSAAGRLLDGVQHDGVPA</sequence>
<comment type="caution">
    <text evidence="2">The sequence shown here is derived from an EMBL/GenBank/DDBJ whole genome shotgun (WGS) entry which is preliminary data.</text>
</comment>
<gene>
    <name evidence="2" type="ORF">E5A74_00605</name>
</gene>
<evidence type="ECO:0000313" key="3">
    <source>
        <dbReference type="Proteomes" id="UP000309848"/>
    </source>
</evidence>
<reference evidence="2 3" key="1">
    <citation type="submission" date="2019-04" db="EMBL/GenBank/DDBJ databases">
        <title>Sphingomonas psychrotolerans sp. nov., isolated from soil in the Tianshan Mountains, Xinjiang, China.</title>
        <authorList>
            <person name="Luo Y."/>
            <person name="Sheng H."/>
        </authorList>
    </citation>
    <scope>NUCLEOTIDE SEQUENCE [LARGE SCALE GENOMIC DNA]</scope>
    <source>
        <strain evidence="2 3">KIS18-15</strain>
    </source>
</reference>
<evidence type="ECO:0000256" key="1">
    <source>
        <dbReference type="SAM" id="MobiDB-lite"/>
    </source>
</evidence>
<accession>A0A4S1WTT7</accession>
<keyword evidence="3" id="KW-1185">Reference proteome</keyword>
<dbReference type="EMBL" id="SRXU01000001">
    <property type="protein sequence ID" value="TGX45717.1"/>
    <property type="molecule type" value="Genomic_DNA"/>
</dbReference>
<name>A0A4S1WTT7_9SPHN</name>
<evidence type="ECO:0000313" key="2">
    <source>
        <dbReference type="EMBL" id="TGX45717.1"/>
    </source>
</evidence>
<dbReference type="Pfam" id="PF07505">
    <property type="entry name" value="DUF5131"/>
    <property type="match status" value="1"/>
</dbReference>
<proteinExistence type="predicted"/>
<organism evidence="2 3">
    <name type="scientific">Sphingomonas naasensis</name>
    <dbReference type="NCBI Taxonomy" id="1344951"/>
    <lineage>
        <taxon>Bacteria</taxon>
        <taxon>Pseudomonadati</taxon>
        <taxon>Pseudomonadota</taxon>
        <taxon>Alphaproteobacteria</taxon>
        <taxon>Sphingomonadales</taxon>
        <taxon>Sphingomonadaceae</taxon>
        <taxon>Sphingomonas</taxon>
    </lineage>
</organism>